<dbReference type="PROSITE" id="PS51257">
    <property type="entry name" value="PROKAR_LIPOPROTEIN"/>
    <property type="match status" value="1"/>
</dbReference>
<evidence type="ECO:0000313" key="3">
    <source>
        <dbReference type="Proteomes" id="UP000035068"/>
    </source>
</evidence>
<keyword evidence="3" id="KW-1185">Reference proteome</keyword>
<reference evidence="2 3" key="1">
    <citation type="submission" date="2014-12" db="EMBL/GenBank/DDBJ databases">
        <title>Genomes of Geoalkalibacter ferrihydriticus and Geoalkalibacter subterraneus, two haloalkaliphilic metal-reducing members of the Geobacteraceae.</title>
        <authorList>
            <person name="Badalamenti J.P."/>
            <person name="Torres C.I."/>
            <person name="Krajmalnik-Brown R."/>
            <person name="Bond D.R."/>
        </authorList>
    </citation>
    <scope>NUCLEOTIDE SEQUENCE [LARGE SCALE GENOMIC DNA]</scope>
    <source>
        <strain evidence="2 3">DSM 17813</strain>
    </source>
</reference>
<gene>
    <name evidence="2" type="ORF">GFER_05640</name>
</gene>
<sequence>MKKSCLLLVLAFFTLSLACTERQDVAPEQVLEETENIRQVAMFEDQQGSRIVAFEFAPGVSAEKIRDHAESLRHVEGRLLGAYFFEEGSRSIPPNILRRSLAIMNAVDLLYDTPEVDKWHFAFMRPFAGESRFVDCVENPQDALCRKGD</sequence>
<accession>A0A0C2DX96</accession>
<dbReference type="AlphaFoldDB" id="A0A0C2DX96"/>
<proteinExistence type="predicted"/>
<dbReference type="Proteomes" id="UP000035068">
    <property type="component" value="Unassembled WGS sequence"/>
</dbReference>
<organism evidence="2 3">
    <name type="scientific">Geoalkalibacter ferrihydriticus DSM 17813</name>
    <dbReference type="NCBI Taxonomy" id="1121915"/>
    <lineage>
        <taxon>Bacteria</taxon>
        <taxon>Pseudomonadati</taxon>
        <taxon>Thermodesulfobacteriota</taxon>
        <taxon>Desulfuromonadia</taxon>
        <taxon>Desulfuromonadales</taxon>
        <taxon>Geoalkalibacteraceae</taxon>
        <taxon>Geoalkalibacter</taxon>
    </lineage>
</organism>
<feature type="chain" id="PRO_5002164505" description="Lipoprotein" evidence="1">
    <location>
        <begin position="19"/>
        <end position="149"/>
    </location>
</feature>
<evidence type="ECO:0000256" key="1">
    <source>
        <dbReference type="SAM" id="SignalP"/>
    </source>
</evidence>
<dbReference type="EMBL" id="JWJD01000001">
    <property type="protein sequence ID" value="KIH78069.1"/>
    <property type="molecule type" value="Genomic_DNA"/>
</dbReference>
<name>A0A0C2DX96_9BACT</name>
<feature type="signal peptide" evidence="1">
    <location>
        <begin position="1"/>
        <end position="18"/>
    </location>
</feature>
<dbReference type="RefSeq" id="WP_040096834.1">
    <property type="nucleotide sequence ID" value="NZ_JWJD01000001.1"/>
</dbReference>
<protein>
    <recommendedName>
        <fullName evidence="4">Lipoprotein</fullName>
    </recommendedName>
</protein>
<comment type="caution">
    <text evidence="2">The sequence shown here is derived from an EMBL/GenBank/DDBJ whole genome shotgun (WGS) entry which is preliminary data.</text>
</comment>
<keyword evidence="1" id="KW-0732">Signal</keyword>
<evidence type="ECO:0008006" key="4">
    <source>
        <dbReference type="Google" id="ProtNLM"/>
    </source>
</evidence>
<evidence type="ECO:0000313" key="2">
    <source>
        <dbReference type="EMBL" id="KIH78069.1"/>
    </source>
</evidence>